<feature type="region of interest" description="Disordered" evidence="1">
    <location>
        <begin position="13"/>
        <end position="32"/>
    </location>
</feature>
<feature type="region of interest" description="Disordered" evidence="1">
    <location>
        <begin position="53"/>
        <end position="73"/>
    </location>
</feature>
<accession>A0A9K3GRQ2</accession>
<sequence length="73" mass="7956">QRPGLALVPHCEGDAIQKKQHAKEGQAIKSQAMMDAPCPQPCMAQMAPCGYSMGGGGGERMSRRRRSPQQRYV</sequence>
<proteinExistence type="predicted"/>
<dbReference type="Proteomes" id="UP000265618">
    <property type="component" value="Unassembled WGS sequence"/>
</dbReference>
<dbReference type="AlphaFoldDB" id="A0A9K3GRQ2"/>
<evidence type="ECO:0000313" key="3">
    <source>
        <dbReference type="Proteomes" id="UP000265618"/>
    </source>
</evidence>
<evidence type="ECO:0000313" key="2">
    <source>
        <dbReference type="EMBL" id="GIQ92250.1"/>
    </source>
</evidence>
<feature type="non-terminal residue" evidence="2">
    <location>
        <position position="73"/>
    </location>
</feature>
<evidence type="ECO:0000256" key="1">
    <source>
        <dbReference type="SAM" id="MobiDB-lite"/>
    </source>
</evidence>
<name>A0A9K3GRQ2_9EUKA</name>
<reference evidence="2 3" key="1">
    <citation type="journal article" date="2018" name="PLoS ONE">
        <title>The draft genome of Kipferlia bialata reveals reductive genome evolution in fornicate parasites.</title>
        <authorList>
            <person name="Tanifuji G."/>
            <person name="Takabayashi S."/>
            <person name="Kume K."/>
            <person name="Takagi M."/>
            <person name="Nakayama T."/>
            <person name="Kamikawa R."/>
            <person name="Inagaki Y."/>
            <person name="Hashimoto T."/>
        </authorList>
    </citation>
    <scope>NUCLEOTIDE SEQUENCE [LARGE SCALE GENOMIC DNA]</scope>
    <source>
        <strain evidence="2">NY0173</strain>
    </source>
</reference>
<feature type="compositionally biased region" description="Basic residues" evidence="1">
    <location>
        <begin position="62"/>
        <end position="73"/>
    </location>
</feature>
<protein>
    <submittedName>
        <fullName evidence="2">Uncharacterized protein</fullName>
    </submittedName>
</protein>
<dbReference type="EMBL" id="BDIP01009277">
    <property type="protein sequence ID" value="GIQ92250.1"/>
    <property type="molecule type" value="Genomic_DNA"/>
</dbReference>
<feature type="compositionally biased region" description="Basic and acidic residues" evidence="1">
    <location>
        <begin position="13"/>
        <end position="26"/>
    </location>
</feature>
<gene>
    <name evidence="2" type="ORF">KIPB_015911</name>
</gene>
<keyword evidence="3" id="KW-1185">Reference proteome</keyword>
<feature type="non-terminal residue" evidence="2">
    <location>
        <position position="1"/>
    </location>
</feature>
<organism evidence="2 3">
    <name type="scientific">Kipferlia bialata</name>
    <dbReference type="NCBI Taxonomy" id="797122"/>
    <lineage>
        <taxon>Eukaryota</taxon>
        <taxon>Metamonada</taxon>
        <taxon>Carpediemonas-like organisms</taxon>
        <taxon>Kipferlia</taxon>
    </lineage>
</organism>
<comment type="caution">
    <text evidence="2">The sequence shown here is derived from an EMBL/GenBank/DDBJ whole genome shotgun (WGS) entry which is preliminary data.</text>
</comment>